<dbReference type="AlphaFoldDB" id="A0AAU7FDH7"/>
<feature type="transmembrane region" description="Helical" evidence="1">
    <location>
        <begin position="34"/>
        <end position="53"/>
    </location>
</feature>
<feature type="transmembrane region" description="Helical" evidence="1">
    <location>
        <begin position="60"/>
        <end position="78"/>
    </location>
</feature>
<evidence type="ECO:0000313" key="2">
    <source>
        <dbReference type="EMBL" id="XBM01929.1"/>
    </source>
</evidence>
<feature type="transmembrane region" description="Helical" evidence="1">
    <location>
        <begin position="90"/>
        <end position="110"/>
    </location>
</feature>
<name>A0AAU7FDH7_9NEIS</name>
<keyword evidence="1" id="KW-0472">Membrane</keyword>
<sequence length="131" mass="15025">MSWYLMPWRIATLLIGLLLLVLGADYYQFGDWDYGISVLMALATYALMPRFHAALLQRDWLVAALILVFCVDTTYTAYLQAMAMTLELRWVNFGASASLFGFCWIVWCLLPMLWQGKIRSVLPFKSVRGQA</sequence>
<dbReference type="EMBL" id="CP157355">
    <property type="protein sequence ID" value="XBM01929.1"/>
    <property type="molecule type" value="Genomic_DNA"/>
</dbReference>
<organism evidence="2">
    <name type="scientific">Chitinibacter mangrovi</name>
    <dbReference type="NCBI Taxonomy" id="3153927"/>
    <lineage>
        <taxon>Bacteria</taxon>
        <taxon>Pseudomonadati</taxon>
        <taxon>Pseudomonadota</taxon>
        <taxon>Betaproteobacteria</taxon>
        <taxon>Neisseriales</taxon>
        <taxon>Chitinibacteraceae</taxon>
        <taxon>Chitinibacter</taxon>
    </lineage>
</organism>
<accession>A0AAU7FDH7</accession>
<dbReference type="KEGG" id="cmav:ABHF33_06600"/>
<evidence type="ECO:0008006" key="3">
    <source>
        <dbReference type="Google" id="ProtNLM"/>
    </source>
</evidence>
<proteinExistence type="predicted"/>
<dbReference type="RefSeq" id="WP_348946165.1">
    <property type="nucleotide sequence ID" value="NZ_CP157355.1"/>
</dbReference>
<gene>
    <name evidence="2" type="ORF">ABHF33_06600</name>
</gene>
<protein>
    <recommendedName>
        <fullName evidence="3">DUF2809 domain-containing protein</fullName>
    </recommendedName>
</protein>
<keyword evidence="1" id="KW-0812">Transmembrane</keyword>
<reference evidence="2" key="1">
    <citation type="submission" date="2024-05" db="EMBL/GenBank/DDBJ databases">
        <authorList>
            <person name="Yang L."/>
            <person name="Pan L."/>
        </authorList>
    </citation>
    <scope>NUCLEOTIDE SEQUENCE</scope>
    <source>
        <strain evidence="2">FCG-7</strain>
    </source>
</reference>
<keyword evidence="1" id="KW-1133">Transmembrane helix</keyword>
<evidence type="ECO:0000256" key="1">
    <source>
        <dbReference type="SAM" id="Phobius"/>
    </source>
</evidence>